<dbReference type="EMBL" id="AWNI01000008">
    <property type="protein sequence ID" value="ETS63870.1"/>
    <property type="molecule type" value="Genomic_DNA"/>
</dbReference>
<protein>
    <submittedName>
        <fullName evidence="1">Uncharacterized protein</fullName>
    </submittedName>
</protein>
<reference evidence="1 2" key="1">
    <citation type="journal article" date="2014" name="Genome Announc.">
        <title>Genome sequence of the basidiomycetous fungus Pseudozyma aphidis DSM70725, an efficient producer of biosurfactant mannosylerythritol lipids.</title>
        <authorList>
            <person name="Lorenz S."/>
            <person name="Guenther M."/>
            <person name="Grumaz C."/>
            <person name="Rupp S."/>
            <person name="Zibek S."/>
            <person name="Sohn K."/>
        </authorList>
    </citation>
    <scope>NUCLEOTIDE SEQUENCE [LARGE SCALE GENOMIC DNA]</scope>
    <source>
        <strain evidence="2">ATCC 32657 / CBS 517.83 / DSM 70725 / JCM 10318 / NBRC 10182 / NRRL Y-7954 / St-0401</strain>
    </source>
</reference>
<organism evidence="1 2">
    <name type="scientific">Moesziomyces aphidis</name>
    <name type="common">Pseudozyma aphidis</name>
    <dbReference type="NCBI Taxonomy" id="84754"/>
    <lineage>
        <taxon>Eukaryota</taxon>
        <taxon>Fungi</taxon>
        <taxon>Dikarya</taxon>
        <taxon>Basidiomycota</taxon>
        <taxon>Ustilaginomycotina</taxon>
        <taxon>Ustilaginomycetes</taxon>
        <taxon>Ustilaginales</taxon>
        <taxon>Ustilaginaceae</taxon>
        <taxon>Moesziomyces</taxon>
    </lineage>
</organism>
<comment type="caution">
    <text evidence="1">The sequence shown here is derived from an EMBL/GenBank/DDBJ whole genome shotgun (WGS) entry which is preliminary data.</text>
</comment>
<name>W3VQY1_MOEAP</name>
<sequence length="195" mass="21183">MQWRGRCQTAIPSGTAEAPLDREELRIKSHMGRFSHPLRSFPASPGEPGRGLAPEQVSLTDADYGLRGGEPEGYSSAEFGSIPASAHRRVSLPGSVSLRYAKSIQAKRAQDDRLCRPGTKAHLDPDPSVQSVGCTDQTARQGRAATAAARLSDGVTLSLRLEHHNAVHMFSAEIFETSPWARLMDSTDVPESHRQ</sequence>
<accession>W3VQY1</accession>
<evidence type="ECO:0000313" key="1">
    <source>
        <dbReference type="EMBL" id="ETS63870.1"/>
    </source>
</evidence>
<evidence type="ECO:0000313" key="2">
    <source>
        <dbReference type="Proteomes" id="UP000019462"/>
    </source>
</evidence>
<proteinExistence type="predicted"/>
<gene>
    <name evidence="1" type="ORF">PaG_02192</name>
</gene>
<dbReference type="Proteomes" id="UP000019462">
    <property type="component" value="Unassembled WGS sequence"/>
</dbReference>
<dbReference type="AlphaFoldDB" id="W3VQY1"/>
<keyword evidence="2" id="KW-1185">Reference proteome</keyword>
<dbReference type="OrthoDB" id="10491632at2759"/>
<dbReference type="HOGENOM" id="CLU_1396889_0_0_1"/>